<accession>A0A4Y2D0G8</accession>
<proteinExistence type="predicted"/>
<feature type="compositionally biased region" description="Basic and acidic residues" evidence="1">
    <location>
        <begin position="102"/>
        <end position="113"/>
    </location>
</feature>
<comment type="caution">
    <text evidence="2">The sequence shown here is derived from an EMBL/GenBank/DDBJ whole genome shotgun (WGS) entry which is preliminary data.</text>
</comment>
<dbReference type="AlphaFoldDB" id="A0A4Y2D0G8"/>
<reference evidence="2 3" key="1">
    <citation type="journal article" date="2019" name="Sci. Rep.">
        <title>Orb-weaving spider Araneus ventricosus genome elucidates the spidroin gene catalogue.</title>
        <authorList>
            <person name="Kono N."/>
            <person name="Nakamura H."/>
            <person name="Ohtoshi R."/>
            <person name="Moran D.A.P."/>
            <person name="Shinohara A."/>
            <person name="Yoshida Y."/>
            <person name="Fujiwara M."/>
            <person name="Mori M."/>
            <person name="Tomita M."/>
            <person name="Arakawa K."/>
        </authorList>
    </citation>
    <scope>NUCLEOTIDE SEQUENCE [LARGE SCALE GENOMIC DNA]</scope>
</reference>
<evidence type="ECO:0000313" key="2">
    <source>
        <dbReference type="EMBL" id="GBM09468.1"/>
    </source>
</evidence>
<protein>
    <submittedName>
        <fullName evidence="2">Uncharacterized protein</fullName>
    </submittedName>
</protein>
<evidence type="ECO:0000256" key="1">
    <source>
        <dbReference type="SAM" id="MobiDB-lite"/>
    </source>
</evidence>
<gene>
    <name evidence="2" type="ORF">AVEN_141391_1</name>
</gene>
<name>A0A4Y2D0G8_ARAVE</name>
<evidence type="ECO:0000313" key="3">
    <source>
        <dbReference type="Proteomes" id="UP000499080"/>
    </source>
</evidence>
<feature type="region of interest" description="Disordered" evidence="1">
    <location>
        <begin position="66"/>
        <end position="113"/>
    </location>
</feature>
<dbReference type="Proteomes" id="UP000499080">
    <property type="component" value="Unassembled WGS sequence"/>
</dbReference>
<feature type="compositionally biased region" description="Polar residues" evidence="1">
    <location>
        <begin position="66"/>
        <end position="78"/>
    </location>
</feature>
<keyword evidence="3" id="KW-1185">Reference proteome</keyword>
<sequence>MLLCRFSQVEGCRQNALCRIMQRSAVCVSTWAICCGGKVKPFQSSRPDLSPCRTTGFMTAHLSTGNRIFPESNRSSPHPLSDGPGRLSYGQHFRRGPITQERSLKQSEVHSLL</sequence>
<dbReference type="EMBL" id="BGPR01000270">
    <property type="protein sequence ID" value="GBM09468.1"/>
    <property type="molecule type" value="Genomic_DNA"/>
</dbReference>
<organism evidence="2 3">
    <name type="scientific">Araneus ventricosus</name>
    <name type="common">Orbweaver spider</name>
    <name type="synonym">Epeira ventricosa</name>
    <dbReference type="NCBI Taxonomy" id="182803"/>
    <lineage>
        <taxon>Eukaryota</taxon>
        <taxon>Metazoa</taxon>
        <taxon>Ecdysozoa</taxon>
        <taxon>Arthropoda</taxon>
        <taxon>Chelicerata</taxon>
        <taxon>Arachnida</taxon>
        <taxon>Araneae</taxon>
        <taxon>Araneomorphae</taxon>
        <taxon>Entelegynae</taxon>
        <taxon>Araneoidea</taxon>
        <taxon>Araneidae</taxon>
        <taxon>Araneus</taxon>
    </lineage>
</organism>